<feature type="region of interest" description="Disordered" evidence="1">
    <location>
        <begin position="1"/>
        <end position="21"/>
    </location>
</feature>
<accession>C1HAY0</accession>
<dbReference type="VEuPathDB" id="FungiDB:PAAG_07844"/>
<dbReference type="Proteomes" id="UP000002059">
    <property type="component" value="Partially assembled WGS sequence"/>
</dbReference>
<dbReference type="AlphaFoldDB" id="C1HAY0"/>
<evidence type="ECO:0000259" key="2">
    <source>
        <dbReference type="Pfam" id="PF25545"/>
    </source>
</evidence>
<evidence type="ECO:0000256" key="1">
    <source>
        <dbReference type="SAM" id="MobiDB-lite"/>
    </source>
</evidence>
<dbReference type="RefSeq" id="XP_002790155.2">
    <property type="nucleotide sequence ID" value="XM_002790109.2"/>
</dbReference>
<keyword evidence="4" id="KW-1185">Reference proteome</keyword>
<dbReference type="EMBL" id="KN294018">
    <property type="protein sequence ID" value="EEH37426.2"/>
    <property type="molecule type" value="Genomic_DNA"/>
</dbReference>
<name>C1HAY0_PARBA</name>
<evidence type="ECO:0000313" key="3">
    <source>
        <dbReference type="EMBL" id="EEH37426.2"/>
    </source>
</evidence>
<protein>
    <recommendedName>
        <fullName evidence="2">DUF7924 domain-containing protein</fullName>
    </recommendedName>
</protein>
<dbReference type="GeneID" id="9093470"/>
<gene>
    <name evidence="3" type="ORF">PAAG_07844</name>
</gene>
<dbReference type="Pfam" id="PF25545">
    <property type="entry name" value="DUF7924"/>
    <property type="match status" value="1"/>
</dbReference>
<proteinExistence type="predicted"/>
<organism evidence="3 4">
    <name type="scientific">Paracoccidioides lutzii (strain ATCC MYA-826 / Pb01)</name>
    <name type="common">Paracoccidioides brasiliensis</name>
    <dbReference type="NCBI Taxonomy" id="502779"/>
    <lineage>
        <taxon>Eukaryota</taxon>
        <taxon>Fungi</taxon>
        <taxon>Dikarya</taxon>
        <taxon>Ascomycota</taxon>
        <taxon>Pezizomycotina</taxon>
        <taxon>Eurotiomycetes</taxon>
        <taxon>Eurotiomycetidae</taxon>
        <taxon>Onygenales</taxon>
        <taxon>Ajellomycetaceae</taxon>
        <taxon>Paracoccidioides</taxon>
    </lineage>
</organism>
<sequence>MTARQQTSPKTVGPEDKEENETGVIRVVAELIVPSAEGAVGHNRIPFQHLVESLNEAWGSSISLVEVQQLHQTLLSSQSLSAASTVTTISIIYATA</sequence>
<reference evidence="3 4" key="1">
    <citation type="journal article" date="2011" name="PLoS Genet.">
        <title>Comparative genomic analysis of human fungal pathogens causing paracoccidioidomycosis.</title>
        <authorList>
            <person name="Desjardins C.A."/>
            <person name="Champion M.D."/>
            <person name="Holder J.W."/>
            <person name="Muszewska A."/>
            <person name="Goldberg J."/>
            <person name="Bailao A.M."/>
            <person name="Brigido M.M."/>
            <person name="Ferreira M.E."/>
            <person name="Garcia A.M."/>
            <person name="Grynberg M."/>
            <person name="Gujja S."/>
            <person name="Heiman D.I."/>
            <person name="Henn M.R."/>
            <person name="Kodira C.D."/>
            <person name="Leon-Narvaez H."/>
            <person name="Longo L.V."/>
            <person name="Ma L.J."/>
            <person name="Malavazi I."/>
            <person name="Matsuo A.L."/>
            <person name="Morais F.V."/>
            <person name="Pereira M."/>
            <person name="Rodriguez-Brito S."/>
            <person name="Sakthikumar S."/>
            <person name="Salem-Izacc S.M."/>
            <person name="Sykes S.M."/>
            <person name="Teixeira M.M."/>
            <person name="Vallejo M.C."/>
            <person name="Walter M.E."/>
            <person name="Yandava C."/>
            <person name="Young S."/>
            <person name="Zeng Q."/>
            <person name="Zucker J."/>
            <person name="Felipe M.S."/>
            <person name="Goldman G.H."/>
            <person name="Haas B.J."/>
            <person name="McEwen J.G."/>
            <person name="Nino-Vega G."/>
            <person name="Puccia R."/>
            <person name="San-Blas G."/>
            <person name="Soares C.M."/>
            <person name="Birren B.W."/>
            <person name="Cuomo C.A."/>
        </authorList>
    </citation>
    <scope>NUCLEOTIDE SEQUENCE [LARGE SCALE GENOMIC DNA]</scope>
    <source>
        <strain evidence="4">ATCC MYA-826 / Pb01</strain>
    </source>
</reference>
<dbReference type="InterPro" id="IPR057684">
    <property type="entry name" value="DUF7924"/>
</dbReference>
<feature type="compositionally biased region" description="Polar residues" evidence="1">
    <location>
        <begin position="1"/>
        <end position="10"/>
    </location>
</feature>
<dbReference type="KEGG" id="pbl:PAAG_07844"/>
<feature type="domain" description="DUF7924" evidence="2">
    <location>
        <begin position="17"/>
        <end position="65"/>
    </location>
</feature>
<dbReference type="OrthoDB" id="4207325at2759"/>
<dbReference type="HOGENOM" id="CLU_2360294_0_0_1"/>
<evidence type="ECO:0000313" key="4">
    <source>
        <dbReference type="Proteomes" id="UP000002059"/>
    </source>
</evidence>